<dbReference type="Proteomes" id="UP000829758">
    <property type="component" value="Chromosome"/>
</dbReference>
<feature type="compositionally biased region" description="Low complexity" evidence="1">
    <location>
        <begin position="218"/>
        <end position="230"/>
    </location>
</feature>
<gene>
    <name evidence="3" type="ORF">LJ755_09620</name>
    <name evidence="4" type="ORF">MUK71_05245</name>
</gene>
<keyword evidence="5" id="KW-1185">Reference proteome</keyword>
<evidence type="ECO:0000313" key="3">
    <source>
        <dbReference type="EMBL" id="MCC3272982.1"/>
    </source>
</evidence>
<feature type="compositionally biased region" description="Polar residues" evidence="1">
    <location>
        <begin position="199"/>
        <end position="217"/>
    </location>
</feature>
<accession>A0A9X1SA43</accession>
<dbReference type="EMBL" id="JAJFZT010000006">
    <property type="protein sequence ID" value="MCC3272982.1"/>
    <property type="molecule type" value="Genomic_DNA"/>
</dbReference>
<reference evidence="3" key="1">
    <citation type="submission" date="2021-10" db="EMBL/GenBank/DDBJ databases">
        <title>Novel species in genus Arthrobacter.</title>
        <authorList>
            <person name="Liu Y."/>
        </authorList>
    </citation>
    <scope>NUCLEOTIDE SEQUENCE</scope>
    <source>
        <strain evidence="5">zg-Y462</strain>
        <strain evidence="3">Zg-Y462</strain>
    </source>
</reference>
<dbReference type="PROSITE" id="PS51318">
    <property type="entry name" value="TAT"/>
    <property type="match status" value="1"/>
</dbReference>
<evidence type="ECO:0000313" key="5">
    <source>
        <dbReference type="Proteomes" id="UP000829758"/>
    </source>
</evidence>
<protein>
    <submittedName>
        <fullName evidence="3">Uncharacterized protein</fullName>
    </submittedName>
</protein>
<sequence>MTFSKPLWRRLVLGAVTGTAAAVTFGGIPAASAAESYLSFSTDGTNFTSTLARPVFDQNLTLVPGTSTAGTIWVRNDGDDAAYLSAGAVATRMDPQLAGMLGVSGSAPSRNGKPVYLGPVGECAELYRGWEIPSGDAVRVALTAGLSPDAPNEARNRSAGFNVVFHLQAMDGTGTAPGACDALDTDAGTPVAPPEDENAGSSTGTDTGDAQPSRSNQPAAGRAPEAALAGFPATGIGPGQAVTSPEFNKILSPMDSGRPVQAVPAGFQSTVEPIIRSLSGTLLIVMSVAFFAAAGIRLRSRGQ</sequence>
<dbReference type="EMBL" id="CP094984">
    <property type="protein sequence ID" value="UON93030.1"/>
    <property type="molecule type" value="Genomic_DNA"/>
</dbReference>
<dbReference type="RefSeq" id="WP_227928930.1">
    <property type="nucleotide sequence ID" value="NZ_CP094984.1"/>
</dbReference>
<keyword evidence="2" id="KW-0812">Transmembrane</keyword>
<evidence type="ECO:0000256" key="1">
    <source>
        <dbReference type="SAM" id="MobiDB-lite"/>
    </source>
</evidence>
<proteinExistence type="predicted"/>
<evidence type="ECO:0000313" key="4">
    <source>
        <dbReference type="EMBL" id="UON93030.1"/>
    </source>
</evidence>
<organism evidence="3 6">
    <name type="scientific">Arthrobacter zhangbolii</name>
    <dbReference type="NCBI Taxonomy" id="2886936"/>
    <lineage>
        <taxon>Bacteria</taxon>
        <taxon>Bacillati</taxon>
        <taxon>Actinomycetota</taxon>
        <taxon>Actinomycetes</taxon>
        <taxon>Micrococcales</taxon>
        <taxon>Micrococcaceae</taxon>
        <taxon>Arthrobacter</taxon>
    </lineage>
</organism>
<name>A0A9X1SA43_9MICC</name>
<keyword evidence="2" id="KW-0472">Membrane</keyword>
<feature type="transmembrane region" description="Helical" evidence="2">
    <location>
        <begin position="278"/>
        <end position="298"/>
    </location>
</feature>
<evidence type="ECO:0000256" key="2">
    <source>
        <dbReference type="SAM" id="Phobius"/>
    </source>
</evidence>
<evidence type="ECO:0000313" key="6">
    <source>
        <dbReference type="Proteomes" id="UP001155145"/>
    </source>
</evidence>
<dbReference type="InterPro" id="IPR006311">
    <property type="entry name" value="TAT_signal"/>
</dbReference>
<keyword evidence="2" id="KW-1133">Transmembrane helix</keyword>
<feature type="region of interest" description="Disordered" evidence="1">
    <location>
        <begin position="176"/>
        <end position="240"/>
    </location>
</feature>
<dbReference type="AlphaFoldDB" id="A0A9X1SA43"/>
<dbReference type="Proteomes" id="UP001155145">
    <property type="component" value="Unassembled WGS sequence"/>
</dbReference>